<evidence type="ECO:0000313" key="3">
    <source>
        <dbReference type="EMBL" id="CAB5194738.1"/>
    </source>
</evidence>
<sequence length="96" mass="9990">MPAQMPQYVAQPSTEGPQPDVTGVNMKVFSGKFGQPIYGPQKEYSPTMAVPAWARAQPTAQPAFTGALFGSQPNPYTAPQSVQQPGSAAPAAKGAK</sequence>
<proteinExistence type="predicted"/>
<protein>
    <submittedName>
        <fullName evidence="2">Uncharacterized protein</fullName>
    </submittedName>
</protein>
<organism evidence="2">
    <name type="scientific">uncultured Caudovirales phage</name>
    <dbReference type="NCBI Taxonomy" id="2100421"/>
    <lineage>
        <taxon>Viruses</taxon>
        <taxon>Duplodnaviria</taxon>
        <taxon>Heunggongvirae</taxon>
        <taxon>Uroviricota</taxon>
        <taxon>Caudoviricetes</taxon>
        <taxon>Peduoviridae</taxon>
        <taxon>Maltschvirus</taxon>
        <taxon>Maltschvirus maltsch</taxon>
    </lineage>
</organism>
<feature type="compositionally biased region" description="Low complexity" evidence="1">
    <location>
        <begin position="83"/>
        <end position="96"/>
    </location>
</feature>
<dbReference type="EMBL" id="LR798218">
    <property type="protein sequence ID" value="CAB5194738.1"/>
    <property type="molecule type" value="Genomic_DNA"/>
</dbReference>
<gene>
    <name evidence="3" type="ORF">UFOVP170_20</name>
    <name evidence="2" type="ORF">UFOVP73_60</name>
</gene>
<accession>A0A6J5KXV7</accession>
<evidence type="ECO:0000313" key="2">
    <source>
        <dbReference type="EMBL" id="CAB4126142.1"/>
    </source>
</evidence>
<feature type="compositionally biased region" description="Polar residues" evidence="1">
    <location>
        <begin position="71"/>
        <end position="82"/>
    </location>
</feature>
<name>A0A6J5KXV7_9CAUD</name>
<feature type="region of interest" description="Disordered" evidence="1">
    <location>
        <begin position="67"/>
        <end position="96"/>
    </location>
</feature>
<reference evidence="2" key="1">
    <citation type="submission" date="2020-04" db="EMBL/GenBank/DDBJ databases">
        <authorList>
            <person name="Chiriac C."/>
            <person name="Salcher M."/>
            <person name="Ghai R."/>
            <person name="Kavagutti S V."/>
        </authorList>
    </citation>
    <scope>NUCLEOTIDE SEQUENCE</scope>
</reference>
<feature type="region of interest" description="Disordered" evidence="1">
    <location>
        <begin position="1"/>
        <end position="23"/>
    </location>
</feature>
<dbReference type="EMBL" id="LR796192">
    <property type="protein sequence ID" value="CAB4126142.1"/>
    <property type="molecule type" value="Genomic_DNA"/>
</dbReference>
<evidence type="ECO:0000256" key="1">
    <source>
        <dbReference type="SAM" id="MobiDB-lite"/>
    </source>
</evidence>